<feature type="compositionally biased region" description="Polar residues" evidence="1">
    <location>
        <begin position="64"/>
        <end position="75"/>
    </location>
</feature>
<dbReference type="GO" id="GO:0042790">
    <property type="term" value="P:nucleolar large rRNA transcription by RNA polymerase I"/>
    <property type="evidence" value="ECO:0007669"/>
    <property type="project" value="TreeGrafter"/>
</dbReference>
<gene>
    <name evidence="3" type="ORF">EMPG_11119</name>
</gene>
<dbReference type="PANTHER" id="PTHR28244">
    <property type="entry name" value="RNA POLYMERASE I-SPECIFIC TRANSCRIPTION INITIATION FACTOR RRN11"/>
    <property type="match status" value="1"/>
</dbReference>
<feature type="domain" description="Extracellular mutant protein 11 C-terminal" evidence="2">
    <location>
        <begin position="402"/>
        <end position="533"/>
    </location>
</feature>
<reference evidence="4" key="1">
    <citation type="journal article" date="2015" name="PLoS Genet.">
        <title>The dynamic genome and transcriptome of the human fungal pathogen Blastomyces and close relative Emmonsia.</title>
        <authorList>
            <person name="Munoz J.F."/>
            <person name="Gauthier G.M."/>
            <person name="Desjardins C.A."/>
            <person name="Gallo J.E."/>
            <person name="Holder J."/>
            <person name="Sullivan T.D."/>
            <person name="Marty A.J."/>
            <person name="Carmen J.C."/>
            <person name="Chen Z."/>
            <person name="Ding L."/>
            <person name="Gujja S."/>
            <person name="Magrini V."/>
            <person name="Misas E."/>
            <person name="Mitreva M."/>
            <person name="Priest M."/>
            <person name="Saif S."/>
            <person name="Whiston E.A."/>
            <person name="Young S."/>
            <person name="Zeng Q."/>
            <person name="Goldman W.E."/>
            <person name="Mardis E.R."/>
            <person name="Taylor J.W."/>
            <person name="McEwen J.G."/>
            <person name="Clay O.K."/>
            <person name="Klein B.S."/>
            <person name="Cuomo C.A."/>
        </authorList>
    </citation>
    <scope>NUCLEOTIDE SEQUENCE [LARGE SCALE GENOMIC DNA]</scope>
    <source>
        <strain evidence="4">UAMH 139</strain>
    </source>
</reference>
<feature type="compositionally biased region" description="Polar residues" evidence="1">
    <location>
        <begin position="237"/>
        <end position="251"/>
    </location>
</feature>
<comment type="caution">
    <text evidence="3">The sequence shown here is derived from an EMBL/GenBank/DDBJ whole genome shotgun (WGS) entry which is preliminary data.</text>
</comment>
<dbReference type="InterPro" id="IPR053029">
    <property type="entry name" value="RNA_pol_I-specific_init_factor"/>
</dbReference>
<dbReference type="PANTHER" id="PTHR28244:SF1">
    <property type="entry name" value="RNA POLYMERASE I-SPECIFIC TRANSCRIPTION INITIATION FACTOR RRN11"/>
    <property type="match status" value="1"/>
</dbReference>
<dbReference type="Proteomes" id="UP000053573">
    <property type="component" value="Unassembled WGS sequence"/>
</dbReference>
<dbReference type="GO" id="GO:0070860">
    <property type="term" value="C:RNA polymerase I core factor complex"/>
    <property type="evidence" value="ECO:0007669"/>
    <property type="project" value="TreeGrafter"/>
</dbReference>
<evidence type="ECO:0000256" key="1">
    <source>
        <dbReference type="SAM" id="MobiDB-lite"/>
    </source>
</evidence>
<protein>
    <recommendedName>
        <fullName evidence="2">Extracellular mutant protein 11 C-terminal domain-containing protein</fullName>
    </recommendedName>
</protein>
<feature type="region of interest" description="Disordered" evidence="1">
    <location>
        <begin position="231"/>
        <end position="319"/>
    </location>
</feature>
<proteinExistence type="predicted"/>
<organism evidence="3 4">
    <name type="scientific">Blastomyces silverae</name>
    <dbReference type="NCBI Taxonomy" id="2060906"/>
    <lineage>
        <taxon>Eukaryota</taxon>
        <taxon>Fungi</taxon>
        <taxon>Dikarya</taxon>
        <taxon>Ascomycota</taxon>
        <taxon>Pezizomycotina</taxon>
        <taxon>Eurotiomycetes</taxon>
        <taxon>Eurotiomycetidae</taxon>
        <taxon>Onygenales</taxon>
        <taxon>Ajellomycetaceae</taxon>
        <taxon>Blastomyces</taxon>
    </lineage>
</organism>
<name>A0A0H1B841_9EURO</name>
<dbReference type="GO" id="GO:0001164">
    <property type="term" value="F:RNA polymerase I core promoter sequence-specific DNA binding"/>
    <property type="evidence" value="ECO:0007669"/>
    <property type="project" value="TreeGrafter"/>
</dbReference>
<feature type="compositionally biased region" description="Polar residues" evidence="1">
    <location>
        <begin position="306"/>
        <end position="316"/>
    </location>
</feature>
<feature type="region of interest" description="Disordered" evidence="1">
    <location>
        <begin position="1"/>
        <end position="75"/>
    </location>
</feature>
<sequence length="538" mass="59883">MAVAEYVRGKALQNDTPAPQSSNHVASNPSRDLVANMARVKVPTTRLSDRPRSASATPREPQPGTATKLSGQTAGYHVQHSQATLRDMFDTDVETVDDSTTTATSLIRGEEGVKGDFQRGRPASQLTARDENDLPPNMQYSRGNPRGRNALEERMIMEIGSDPGGDEHDNIQDPQEYDVQHVHVDVIDAVDGDEFDGDAAQIFDWSNNHHINGEPLSWQKIEAALRDTKAPPPMQGIQRQENIEEQSVSKQSDYENYPDDNMYTPKATQKHSNEGRFVTRSRFSTPNPRGGAPPEGGKLVGARPIPQTSPSRTVILSPQSQPVAQSSARNTIEPNNPNPLHLTHDNHDPYSHGGLFDITDLSAVDSSSSENSTDNQHTYTSLCLSTLSPVSTKRPWTELQSDYPPNILQTKTFADLQAESFDYNPAPLQPIFQPQDPPIPLSEKLTRLKALTDEQRHMFFASLNVAEWEESGDWIIDQFSVLLQRTKAARHERRKVAAVFEREIERRYELVEVEGKGIGQRLEEMRTGGMDVLKGRAL</sequence>
<evidence type="ECO:0000259" key="2">
    <source>
        <dbReference type="Pfam" id="PF15463"/>
    </source>
</evidence>
<accession>A0A0H1B841</accession>
<dbReference type="Pfam" id="PF15463">
    <property type="entry name" value="ECM11"/>
    <property type="match status" value="1"/>
</dbReference>
<dbReference type="InterPro" id="IPR029178">
    <property type="entry name" value="Ecm11_C"/>
</dbReference>
<evidence type="ECO:0000313" key="3">
    <source>
        <dbReference type="EMBL" id="KLJ05401.1"/>
    </source>
</evidence>
<feature type="compositionally biased region" description="Polar residues" evidence="1">
    <location>
        <begin position="13"/>
        <end position="30"/>
    </location>
</feature>
<dbReference type="OrthoDB" id="2159786at2759"/>
<feature type="region of interest" description="Disordered" evidence="1">
    <location>
        <begin position="114"/>
        <end position="146"/>
    </location>
</feature>
<dbReference type="AlphaFoldDB" id="A0A0H1B841"/>
<keyword evidence="4" id="KW-1185">Reference proteome</keyword>
<dbReference type="GO" id="GO:0017025">
    <property type="term" value="F:TBP-class protein binding"/>
    <property type="evidence" value="ECO:0007669"/>
    <property type="project" value="TreeGrafter"/>
</dbReference>
<dbReference type="EMBL" id="LDEV01003666">
    <property type="protein sequence ID" value="KLJ05401.1"/>
    <property type="molecule type" value="Genomic_DNA"/>
</dbReference>
<evidence type="ECO:0000313" key="4">
    <source>
        <dbReference type="Proteomes" id="UP000053573"/>
    </source>
</evidence>
<dbReference type="STRING" id="2060906.A0A0H1B841"/>